<evidence type="ECO:0000256" key="1">
    <source>
        <dbReference type="SAM" id="Phobius"/>
    </source>
</evidence>
<dbReference type="InterPro" id="IPR012902">
    <property type="entry name" value="N_methyl_site"/>
</dbReference>
<keyword evidence="1" id="KW-1133">Transmembrane helix</keyword>
<proteinExistence type="predicted"/>
<keyword evidence="1" id="KW-0812">Transmembrane</keyword>
<dbReference type="NCBIfam" id="TIGR02532">
    <property type="entry name" value="IV_pilin_GFxxxE"/>
    <property type="match status" value="1"/>
</dbReference>
<dbReference type="Gene3D" id="3.30.700.10">
    <property type="entry name" value="Glycoprotein, Type 4 Pilin"/>
    <property type="match status" value="1"/>
</dbReference>
<sequence>MNTLRKNGFSLIELMVAVVIIAILAAIAVPSYQQQARLNQEQKLKSVLLMQANELDRWRARQLNYAGFIPSNTTSNLPLKADNISFDYPSNNAWYTVQLVTITGSGSGQTAVSLSNPRPQVATNWVMLATPVRTGMPIIGITSRGVRCQSKDTALTALKLFTDGNCGTGSASW</sequence>
<name>A0A1B8Q9W8_9GAMM</name>
<feature type="transmembrane region" description="Helical" evidence="1">
    <location>
        <begin position="12"/>
        <end position="32"/>
    </location>
</feature>
<evidence type="ECO:0008006" key="4">
    <source>
        <dbReference type="Google" id="ProtNLM"/>
    </source>
</evidence>
<dbReference type="Pfam" id="PF07963">
    <property type="entry name" value="N_methyl"/>
    <property type="match status" value="1"/>
</dbReference>
<evidence type="ECO:0000313" key="3">
    <source>
        <dbReference type="Proteomes" id="UP000092508"/>
    </source>
</evidence>
<organism evidence="2 3">
    <name type="scientific">Faucicola atlantae</name>
    <dbReference type="NCBI Taxonomy" id="34059"/>
    <lineage>
        <taxon>Bacteria</taxon>
        <taxon>Pseudomonadati</taxon>
        <taxon>Pseudomonadota</taxon>
        <taxon>Gammaproteobacteria</taxon>
        <taxon>Moraxellales</taxon>
        <taxon>Moraxellaceae</taxon>
        <taxon>Faucicola</taxon>
    </lineage>
</organism>
<reference evidence="2 3" key="1">
    <citation type="submission" date="2016-06" db="EMBL/GenBank/DDBJ databases">
        <title>Draft genome of Moraxella atlantae CCUG 66109.</title>
        <authorList>
            <person name="Salva-Serra F."/>
            <person name="Engstrom-Jakobsson H."/>
            <person name="Thorell K."/>
            <person name="Gonzales-Siles L."/>
            <person name="Karlsson R."/>
            <person name="Boulund F."/>
            <person name="Engstrand L."/>
            <person name="Kristiansson E."/>
            <person name="Moore E."/>
        </authorList>
    </citation>
    <scope>NUCLEOTIDE SEQUENCE [LARGE SCALE GENOMIC DNA]</scope>
    <source>
        <strain evidence="2 3">CCUG 66109</strain>
    </source>
</reference>
<evidence type="ECO:0000313" key="2">
    <source>
        <dbReference type="EMBL" id="OBX75855.1"/>
    </source>
</evidence>
<dbReference type="EMBL" id="LZMZ01000037">
    <property type="protein sequence ID" value="OBX75855.1"/>
    <property type="molecule type" value="Genomic_DNA"/>
</dbReference>
<dbReference type="SUPFAM" id="SSF54523">
    <property type="entry name" value="Pili subunits"/>
    <property type="match status" value="1"/>
</dbReference>
<protein>
    <recommendedName>
        <fullName evidence="4">Pilus assembly protein PilE</fullName>
    </recommendedName>
</protein>
<gene>
    <name evidence="2" type="ORF">A9308_09530</name>
</gene>
<accession>A0A1B8Q9W8</accession>
<comment type="caution">
    <text evidence="2">The sequence shown here is derived from an EMBL/GenBank/DDBJ whole genome shotgun (WGS) entry which is preliminary data.</text>
</comment>
<dbReference type="Proteomes" id="UP000092508">
    <property type="component" value="Unassembled WGS sequence"/>
</dbReference>
<dbReference type="STRING" id="34059.A9308_09530"/>
<keyword evidence="1" id="KW-0472">Membrane</keyword>
<dbReference type="AlphaFoldDB" id="A0A1B8Q9W8"/>
<dbReference type="InterPro" id="IPR045584">
    <property type="entry name" value="Pilin-like"/>
</dbReference>